<dbReference type="PANTHER" id="PTHR24249:SF372">
    <property type="entry name" value="G-PROTEIN COUPLED RECEPTORS FAMILY 1 PROFILE DOMAIN-CONTAINING PROTEIN"/>
    <property type="match status" value="1"/>
</dbReference>
<keyword evidence="4 10" id="KW-1133">Transmembrane helix</keyword>
<protein>
    <submittedName>
        <fullName evidence="13">Trace amine-associated receptor 9-like</fullName>
    </submittedName>
</protein>
<name>A0A6P8HIB0_ACTTE</name>
<dbReference type="SMART" id="SM01381">
    <property type="entry name" value="7TM_GPCR_Srsx"/>
    <property type="match status" value="1"/>
</dbReference>
<feature type="transmembrane region" description="Helical" evidence="10">
    <location>
        <begin position="98"/>
        <end position="116"/>
    </location>
</feature>
<evidence type="ECO:0000256" key="9">
    <source>
        <dbReference type="RuleBase" id="RU000688"/>
    </source>
</evidence>
<feature type="transmembrane region" description="Helical" evidence="10">
    <location>
        <begin position="137"/>
        <end position="158"/>
    </location>
</feature>
<dbReference type="Proteomes" id="UP000515163">
    <property type="component" value="Unplaced"/>
</dbReference>
<evidence type="ECO:0000256" key="2">
    <source>
        <dbReference type="ARBA" id="ARBA00022475"/>
    </source>
</evidence>
<gene>
    <name evidence="13" type="primary">LOC116289558</name>
</gene>
<dbReference type="OrthoDB" id="10042731at2759"/>
<dbReference type="SUPFAM" id="SSF81321">
    <property type="entry name" value="Family A G protein-coupled receptor-like"/>
    <property type="match status" value="1"/>
</dbReference>
<keyword evidence="2" id="KW-1003">Cell membrane</keyword>
<keyword evidence="3 9" id="KW-0812">Transmembrane</keyword>
<proteinExistence type="inferred from homology"/>
<keyword evidence="5 9" id="KW-0297">G-protein coupled receptor</keyword>
<evidence type="ECO:0000256" key="1">
    <source>
        <dbReference type="ARBA" id="ARBA00004651"/>
    </source>
</evidence>
<evidence type="ECO:0000256" key="7">
    <source>
        <dbReference type="ARBA" id="ARBA00023170"/>
    </source>
</evidence>
<organism evidence="12 13">
    <name type="scientific">Actinia tenebrosa</name>
    <name type="common">Australian red waratah sea anemone</name>
    <dbReference type="NCBI Taxonomy" id="6105"/>
    <lineage>
        <taxon>Eukaryota</taxon>
        <taxon>Metazoa</taxon>
        <taxon>Cnidaria</taxon>
        <taxon>Anthozoa</taxon>
        <taxon>Hexacorallia</taxon>
        <taxon>Actiniaria</taxon>
        <taxon>Actiniidae</taxon>
        <taxon>Actinia</taxon>
    </lineage>
</organism>
<keyword evidence="12" id="KW-1185">Reference proteome</keyword>
<evidence type="ECO:0000256" key="3">
    <source>
        <dbReference type="ARBA" id="ARBA00022692"/>
    </source>
</evidence>
<evidence type="ECO:0000313" key="12">
    <source>
        <dbReference type="Proteomes" id="UP000515163"/>
    </source>
</evidence>
<dbReference type="InterPro" id="IPR017452">
    <property type="entry name" value="GPCR_Rhodpsn_7TM"/>
</dbReference>
<dbReference type="InterPro" id="IPR050569">
    <property type="entry name" value="TAAR"/>
</dbReference>
<dbReference type="RefSeq" id="XP_031552367.1">
    <property type="nucleotide sequence ID" value="XM_031696507.1"/>
</dbReference>
<evidence type="ECO:0000313" key="13">
    <source>
        <dbReference type="RefSeq" id="XP_031552367.1"/>
    </source>
</evidence>
<keyword evidence="7 9" id="KW-0675">Receptor</keyword>
<feature type="transmembrane region" description="Helical" evidence="10">
    <location>
        <begin position="220"/>
        <end position="241"/>
    </location>
</feature>
<comment type="similarity">
    <text evidence="9">Belongs to the G-protein coupled receptor 1 family.</text>
</comment>
<sequence>MNGTECPGSDRSISFIILAVLSSLSGLVAVTGNVLVLLAIYTTRSLRTTSNLFIASLAASDFLVGSVMDPILAVRSIKYSYFGVSFNDKNPFKKGVDFLWIQAVIATTFGLLAVSVDRYVAITKVFLYDSMFTSHRSGYLITFIWIFSFVFASLRLFLPDSKLALLWVATAILSCGIPFTVTAYCYLAIFKAARKQLRRIVNETTAKETRRLEEARHRKTAWTIGIVIALFFFLWFPSLVIASINLTLEQGCKKENFSRTVWIWVEWVAYMSSAVNPWVYSMRSAEFRIACKQSLGLQKTRIIPEEMISRSRARPSVIDMGTSNPSPGNIKDSQIRISPCNDPVNKQSKFKDCNFLLPPVA</sequence>
<feature type="domain" description="G-protein coupled receptors family 1 profile" evidence="11">
    <location>
        <begin position="32"/>
        <end position="280"/>
    </location>
</feature>
<evidence type="ECO:0000256" key="4">
    <source>
        <dbReference type="ARBA" id="ARBA00022989"/>
    </source>
</evidence>
<feature type="transmembrane region" description="Helical" evidence="10">
    <location>
        <begin position="164"/>
        <end position="189"/>
    </location>
</feature>
<dbReference type="PROSITE" id="PS00237">
    <property type="entry name" value="G_PROTEIN_RECEP_F1_1"/>
    <property type="match status" value="1"/>
</dbReference>
<dbReference type="GO" id="GO:0004930">
    <property type="term" value="F:G protein-coupled receptor activity"/>
    <property type="evidence" value="ECO:0007669"/>
    <property type="project" value="UniProtKB-KW"/>
</dbReference>
<comment type="subcellular location">
    <subcellularLocation>
        <location evidence="1">Cell membrane</location>
        <topology evidence="1">Multi-pass membrane protein</topology>
    </subcellularLocation>
</comment>
<dbReference type="InterPro" id="IPR000276">
    <property type="entry name" value="GPCR_Rhodpsn"/>
</dbReference>
<feature type="transmembrane region" description="Helical" evidence="10">
    <location>
        <begin position="12"/>
        <end position="40"/>
    </location>
</feature>
<dbReference type="CDD" id="cd00637">
    <property type="entry name" value="7tm_classA_rhodopsin-like"/>
    <property type="match status" value="1"/>
</dbReference>
<dbReference type="PANTHER" id="PTHR24249">
    <property type="entry name" value="HISTAMINE RECEPTOR-RELATED G-PROTEIN COUPLED RECEPTOR"/>
    <property type="match status" value="1"/>
</dbReference>
<evidence type="ECO:0000259" key="11">
    <source>
        <dbReference type="PROSITE" id="PS50262"/>
    </source>
</evidence>
<keyword evidence="8 9" id="KW-0807">Transducer</keyword>
<dbReference type="InParanoid" id="A0A6P8HIB0"/>
<evidence type="ECO:0000256" key="10">
    <source>
        <dbReference type="SAM" id="Phobius"/>
    </source>
</evidence>
<dbReference type="FunCoup" id="A0A6P8HIB0">
    <property type="interactions" value="641"/>
</dbReference>
<dbReference type="AlphaFoldDB" id="A0A6P8HIB0"/>
<feature type="transmembrane region" description="Helical" evidence="10">
    <location>
        <begin position="52"/>
        <end position="78"/>
    </location>
</feature>
<feature type="transmembrane region" description="Helical" evidence="10">
    <location>
        <begin position="261"/>
        <end position="280"/>
    </location>
</feature>
<dbReference type="PROSITE" id="PS50262">
    <property type="entry name" value="G_PROTEIN_RECEP_F1_2"/>
    <property type="match status" value="1"/>
</dbReference>
<evidence type="ECO:0000256" key="5">
    <source>
        <dbReference type="ARBA" id="ARBA00023040"/>
    </source>
</evidence>
<dbReference type="PRINTS" id="PR00237">
    <property type="entry name" value="GPCRRHODOPSN"/>
</dbReference>
<evidence type="ECO:0000256" key="6">
    <source>
        <dbReference type="ARBA" id="ARBA00023136"/>
    </source>
</evidence>
<dbReference type="Pfam" id="PF00001">
    <property type="entry name" value="7tm_1"/>
    <property type="match status" value="1"/>
</dbReference>
<dbReference type="KEGG" id="aten:116289558"/>
<accession>A0A6P8HIB0</accession>
<dbReference type="Gene3D" id="1.20.1070.10">
    <property type="entry name" value="Rhodopsin 7-helix transmembrane proteins"/>
    <property type="match status" value="1"/>
</dbReference>
<reference evidence="13" key="1">
    <citation type="submission" date="2025-08" db="UniProtKB">
        <authorList>
            <consortium name="RefSeq"/>
        </authorList>
    </citation>
    <scope>IDENTIFICATION</scope>
    <source>
        <tissue evidence="13">Tentacle</tissue>
    </source>
</reference>
<dbReference type="GO" id="GO:0005886">
    <property type="term" value="C:plasma membrane"/>
    <property type="evidence" value="ECO:0007669"/>
    <property type="project" value="UniProtKB-SubCell"/>
</dbReference>
<dbReference type="GeneID" id="116289558"/>
<keyword evidence="6 10" id="KW-0472">Membrane</keyword>
<evidence type="ECO:0000256" key="8">
    <source>
        <dbReference type="ARBA" id="ARBA00023224"/>
    </source>
</evidence>